<dbReference type="EMBL" id="PREZ01000004">
    <property type="protein sequence ID" value="PPA70056.1"/>
    <property type="molecule type" value="Genomic_DNA"/>
</dbReference>
<name>A0A2S5GAN8_9BACL</name>
<accession>A0A2S5GAN8</accession>
<evidence type="ECO:0000313" key="2">
    <source>
        <dbReference type="Proteomes" id="UP000239047"/>
    </source>
</evidence>
<comment type="caution">
    <text evidence="1">The sequence shown here is derived from an EMBL/GenBank/DDBJ whole genome shotgun (WGS) entry which is preliminary data.</text>
</comment>
<sequence length="201" mass="23337">MSFVAPLLTLIVSYMVYTLYKKDMNPKLSAKPTLEPSNDNFHNADIGEIYLETKDMVGFPNLPHDPKMLSVELFNNSDLPATKIKMKYSVVFYKTIPTFDSEGTAVSHSYIEYKEIKSVLNFDYLASHDSYLVKIMRVSGEFSRIDIVVKTLKSKERTFIRQSLRIYRYEHPAFESLQDSYDYRLLLGVSPNLHGEEHREE</sequence>
<evidence type="ECO:0000313" key="1">
    <source>
        <dbReference type="EMBL" id="PPA70056.1"/>
    </source>
</evidence>
<dbReference type="Proteomes" id="UP000239047">
    <property type="component" value="Unassembled WGS sequence"/>
</dbReference>
<protein>
    <submittedName>
        <fullName evidence="1">Uncharacterized protein</fullName>
    </submittedName>
</protein>
<reference evidence="1 2" key="1">
    <citation type="submission" date="2018-02" db="EMBL/GenBank/DDBJ databases">
        <title>Jeotgalibacillus proteolyticum sp. nov. a protease producing bacterium isolated from ocean sediments of Laizhou Bay.</title>
        <authorList>
            <person name="Li Y."/>
        </authorList>
    </citation>
    <scope>NUCLEOTIDE SEQUENCE [LARGE SCALE GENOMIC DNA]</scope>
    <source>
        <strain evidence="1 2">22-7</strain>
    </source>
</reference>
<proteinExistence type="predicted"/>
<dbReference type="AlphaFoldDB" id="A0A2S5GAN8"/>
<gene>
    <name evidence="1" type="ORF">C4B60_10705</name>
</gene>
<keyword evidence="2" id="KW-1185">Reference proteome</keyword>
<organism evidence="1 2">
    <name type="scientific">Jeotgalibacillus proteolyticus</name>
    <dbReference type="NCBI Taxonomy" id="2082395"/>
    <lineage>
        <taxon>Bacteria</taxon>
        <taxon>Bacillati</taxon>
        <taxon>Bacillota</taxon>
        <taxon>Bacilli</taxon>
        <taxon>Bacillales</taxon>
        <taxon>Caryophanaceae</taxon>
        <taxon>Jeotgalibacillus</taxon>
    </lineage>
</organism>